<dbReference type="GO" id="GO:0030170">
    <property type="term" value="F:pyridoxal phosphate binding"/>
    <property type="evidence" value="ECO:0007669"/>
    <property type="project" value="InterPro"/>
</dbReference>
<dbReference type="SUPFAM" id="SSF53383">
    <property type="entry name" value="PLP-dependent transferases"/>
    <property type="match status" value="1"/>
</dbReference>
<dbReference type="FunFam" id="3.40.640.10:FF:000046">
    <property type="entry name" value="Cystathionine gamma-lyase"/>
    <property type="match status" value="1"/>
</dbReference>
<proteinExistence type="inferred from homology"/>
<keyword evidence="11" id="KW-1185">Reference proteome</keyword>
<dbReference type="GO" id="GO:0019346">
    <property type="term" value="P:transsulfuration"/>
    <property type="evidence" value="ECO:0007669"/>
    <property type="project" value="InterPro"/>
</dbReference>
<dbReference type="Gene3D" id="3.40.640.10">
    <property type="entry name" value="Type I PLP-dependent aspartate aminotransferase-like (Major domain)"/>
    <property type="match status" value="1"/>
</dbReference>
<dbReference type="GO" id="GO:0047804">
    <property type="term" value="F:cysteine-S-conjugate beta-lyase activity"/>
    <property type="evidence" value="ECO:0007669"/>
    <property type="project" value="UniProtKB-EC"/>
</dbReference>
<feature type="modified residue" description="N6-(pyridoxal phosphate)lysine" evidence="8">
    <location>
        <position position="204"/>
    </location>
</feature>
<gene>
    <name evidence="10" type="ORF">ATO67_13685</name>
</gene>
<dbReference type="Proteomes" id="UP000070498">
    <property type="component" value="Unassembled WGS sequence"/>
</dbReference>
<comment type="pathway">
    <text evidence="5">Amino-acid biosynthesis; L-methionine biosynthesis via de novo pathway; L-homocysteine from L-cystathionine: step 1/1.</text>
</comment>
<evidence type="ECO:0000256" key="2">
    <source>
        <dbReference type="ARBA" id="ARBA00009077"/>
    </source>
</evidence>
<dbReference type="Pfam" id="PF01053">
    <property type="entry name" value="Cys_Met_Meta_PP"/>
    <property type="match status" value="1"/>
</dbReference>
<dbReference type="EMBL" id="LNUW01000038">
    <property type="protein sequence ID" value="KXG84063.1"/>
    <property type="molecule type" value="Genomic_DNA"/>
</dbReference>
<evidence type="ECO:0000256" key="5">
    <source>
        <dbReference type="ARBA" id="ARBA00046315"/>
    </source>
</evidence>
<comment type="similarity">
    <text evidence="2 9">Belongs to the trans-sulfuration enzymes family.</text>
</comment>
<keyword evidence="4 10" id="KW-0456">Lyase</keyword>
<dbReference type="PIRSF" id="PIRSF001434">
    <property type="entry name" value="CGS"/>
    <property type="match status" value="1"/>
</dbReference>
<comment type="catalytic activity">
    <reaction evidence="7">
        <text>an S-substituted L-cysteine + H2O = a thiol + pyruvate + NH4(+)</text>
        <dbReference type="Rhea" id="RHEA:18121"/>
        <dbReference type="ChEBI" id="CHEBI:15361"/>
        <dbReference type="ChEBI" id="CHEBI:15377"/>
        <dbReference type="ChEBI" id="CHEBI:28938"/>
        <dbReference type="ChEBI" id="CHEBI:29256"/>
        <dbReference type="ChEBI" id="CHEBI:58717"/>
        <dbReference type="EC" id="4.4.1.13"/>
    </reaction>
</comment>
<evidence type="ECO:0000256" key="1">
    <source>
        <dbReference type="ARBA" id="ARBA00001933"/>
    </source>
</evidence>
<evidence type="ECO:0000256" key="8">
    <source>
        <dbReference type="PIRSR" id="PIRSR001434-2"/>
    </source>
</evidence>
<dbReference type="InterPro" id="IPR054542">
    <property type="entry name" value="Cys_met_metab_PP"/>
</dbReference>
<keyword evidence="3 8" id="KW-0663">Pyridoxal phosphate</keyword>
<dbReference type="Gene3D" id="3.90.1150.10">
    <property type="entry name" value="Aspartate Aminotransferase, domain 1"/>
    <property type="match status" value="1"/>
</dbReference>
<name>A0A135NY09_9HYPH</name>
<comment type="catalytic activity">
    <reaction evidence="6">
        <text>L,L-cystathionine + H2O = L-homocysteine + pyruvate + NH4(+)</text>
        <dbReference type="Rhea" id="RHEA:13965"/>
        <dbReference type="ChEBI" id="CHEBI:15361"/>
        <dbReference type="ChEBI" id="CHEBI:15377"/>
        <dbReference type="ChEBI" id="CHEBI:28938"/>
        <dbReference type="ChEBI" id="CHEBI:58161"/>
        <dbReference type="ChEBI" id="CHEBI:58199"/>
    </reaction>
</comment>
<dbReference type="InterPro" id="IPR000277">
    <property type="entry name" value="Cys/Met-Metab_PyrdxlP-dep_enz"/>
</dbReference>
<evidence type="ECO:0000256" key="7">
    <source>
        <dbReference type="ARBA" id="ARBA00047625"/>
    </source>
</evidence>
<dbReference type="InterPro" id="IPR015424">
    <property type="entry name" value="PyrdxlP-dep_Trfase"/>
</dbReference>
<dbReference type="PANTHER" id="PTHR43500">
    <property type="entry name" value="CYSTATHIONINE BETA-LYASE-RELATED"/>
    <property type="match status" value="1"/>
</dbReference>
<dbReference type="InterPro" id="IPR015422">
    <property type="entry name" value="PyrdxlP-dep_Trfase_small"/>
</dbReference>
<reference evidence="10 11" key="1">
    <citation type="submission" date="2015-11" db="EMBL/GenBank/DDBJ databases">
        <title>Draft genome sequence of Agrobacterium sp. R89-1.</title>
        <authorList>
            <person name="Zahradnik J."/>
            <person name="Kyslikova E."/>
            <person name="Palyzova A."/>
            <person name="Kyslik P."/>
        </authorList>
    </citation>
    <scope>NUCLEOTIDE SEQUENCE [LARGE SCALE GENOMIC DNA]</scope>
    <source>
        <strain evidence="10 11">R89-1</strain>
    </source>
</reference>
<evidence type="ECO:0000256" key="3">
    <source>
        <dbReference type="ARBA" id="ARBA00022898"/>
    </source>
</evidence>
<dbReference type="InterPro" id="IPR015421">
    <property type="entry name" value="PyrdxlP-dep_Trfase_major"/>
</dbReference>
<organism evidence="10 11">
    <name type="scientific">Agrobacterium bohemicum</name>
    <dbReference type="NCBI Taxonomy" id="2052828"/>
    <lineage>
        <taxon>Bacteria</taxon>
        <taxon>Pseudomonadati</taxon>
        <taxon>Pseudomonadota</taxon>
        <taxon>Alphaproteobacteria</taxon>
        <taxon>Hyphomicrobiales</taxon>
        <taxon>Rhizobiaceae</taxon>
        <taxon>Rhizobium/Agrobacterium group</taxon>
        <taxon>Agrobacterium</taxon>
    </lineage>
</organism>
<dbReference type="InterPro" id="IPR006233">
    <property type="entry name" value="Cys_b_lyase_bac"/>
</dbReference>
<dbReference type="PROSITE" id="PS00868">
    <property type="entry name" value="CYS_MET_METAB_PP"/>
    <property type="match status" value="1"/>
</dbReference>
<sequence>MNDLTQCVLTPEVPTKGFDPLGVGVHRASTIVFKDAAAYASRGERGHEGYSYGLYGTPTTRTLEAKLTSLENGFWSFLTPSGQSANALAVMPFLAAGDHILIADTAYPPMRDLAETDLRRLGVDIEFFDPQSPEDVAAKMRTSTKIVWCESPGSTTMEILDLPKIASIAHGYGALVGVDNTWATPLNFKPLEHGADIVTEALTKFVSGHSDVLMGSITIKDEALLKPIRSLIGRMGIGVSPDDASLVLRGFETLGVRLRHSERVGLDFARKIERHPLVQQVLHPALETFPGHALWKRDFLGSSGVFSIVFTQEASAHISAALDTLKVFAIGASWGGTRSLAAPMSIDGFRSATAWYGPDVILRLSIGLEDEEELWADVERLLADLDTRSQTSAQDASLAAVHKG</sequence>
<comment type="caution">
    <text evidence="10">The sequence shown here is derived from an EMBL/GenBank/DDBJ whole genome shotgun (WGS) entry which is preliminary data.</text>
</comment>
<dbReference type="PANTHER" id="PTHR43500:SF1">
    <property type="entry name" value="CYSTATHIONINE BETA-LYASE-RELATED"/>
    <property type="match status" value="1"/>
</dbReference>
<dbReference type="RefSeq" id="WP_067649987.1">
    <property type="nucleotide sequence ID" value="NZ_KQ961030.1"/>
</dbReference>
<dbReference type="AlphaFoldDB" id="A0A135NY09"/>
<evidence type="ECO:0000256" key="6">
    <source>
        <dbReference type="ARBA" id="ARBA00047517"/>
    </source>
</evidence>
<evidence type="ECO:0000256" key="4">
    <source>
        <dbReference type="ARBA" id="ARBA00023239"/>
    </source>
</evidence>
<protein>
    <submittedName>
        <fullName evidence="10">Cystathionine beta-lyase</fullName>
    </submittedName>
</protein>
<dbReference type="GO" id="GO:0019450">
    <property type="term" value="P:L-cysteine catabolic process to pyruvate"/>
    <property type="evidence" value="ECO:0007669"/>
    <property type="project" value="TreeGrafter"/>
</dbReference>
<evidence type="ECO:0000313" key="10">
    <source>
        <dbReference type="EMBL" id="KXG84063.1"/>
    </source>
</evidence>
<evidence type="ECO:0000256" key="9">
    <source>
        <dbReference type="RuleBase" id="RU362118"/>
    </source>
</evidence>
<evidence type="ECO:0000313" key="11">
    <source>
        <dbReference type="Proteomes" id="UP000070498"/>
    </source>
</evidence>
<accession>A0A135NY09</accession>
<dbReference type="STRING" id="2052828.ATO67_13685"/>
<comment type="cofactor">
    <cofactor evidence="1 9">
        <name>pyridoxal 5'-phosphate</name>
        <dbReference type="ChEBI" id="CHEBI:597326"/>
    </cofactor>
</comment>